<sequence length="164" mass="19134">MSEYSGFPSIRDTLKTIFSKASDEEISKYERQLEKVKILDPVVIINPNPDWIHQHGLLAYHTVMDKFATEGLHNNRRDENSRCIFHFTSVTEMYTVRDKIHDDFPNAFMHSRSIQALIPNAQLHPIGTAWILMNVEDLEELKCDFGKDNNFFLRTVEKNSSYIN</sequence>
<comment type="caution">
    <text evidence="1">The sequence shown here is derived from an EMBL/GenBank/DDBJ whole genome shotgun (WGS) entry which is preliminary data.</text>
</comment>
<accession>A0A9N9BYB8</accession>
<evidence type="ECO:0000313" key="2">
    <source>
        <dbReference type="Proteomes" id="UP000789706"/>
    </source>
</evidence>
<dbReference type="EMBL" id="CAJVPK010001339">
    <property type="protein sequence ID" value="CAG8582586.1"/>
    <property type="molecule type" value="Genomic_DNA"/>
</dbReference>
<gene>
    <name evidence="1" type="ORF">DEBURN_LOCUS8646</name>
</gene>
<evidence type="ECO:0000313" key="1">
    <source>
        <dbReference type="EMBL" id="CAG8582586.1"/>
    </source>
</evidence>
<dbReference type="OrthoDB" id="2307319at2759"/>
<proteinExistence type="predicted"/>
<keyword evidence="2" id="KW-1185">Reference proteome</keyword>
<protein>
    <submittedName>
        <fullName evidence="1">11415_t:CDS:1</fullName>
    </submittedName>
</protein>
<organism evidence="1 2">
    <name type="scientific">Diversispora eburnea</name>
    <dbReference type="NCBI Taxonomy" id="1213867"/>
    <lineage>
        <taxon>Eukaryota</taxon>
        <taxon>Fungi</taxon>
        <taxon>Fungi incertae sedis</taxon>
        <taxon>Mucoromycota</taxon>
        <taxon>Glomeromycotina</taxon>
        <taxon>Glomeromycetes</taxon>
        <taxon>Diversisporales</taxon>
        <taxon>Diversisporaceae</taxon>
        <taxon>Diversispora</taxon>
    </lineage>
</organism>
<feature type="non-terminal residue" evidence="1">
    <location>
        <position position="1"/>
    </location>
</feature>
<dbReference type="AlphaFoldDB" id="A0A9N9BYB8"/>
<dbReference type="Proteomes" id="UP000789706">
    <property type="component" value="Unassembled WGS sequence"/>
</dbReference>
<reference evidence="1" key="1">
    <citation type="submission" date="2021-06" db="EMBL/GenBank/DDBJ databases">
        <authorList>
            <person name="Kallberg Y."/>
            <person name="Tangrot J."/>
            <person name="Rosling A."/>
        </authorList>
    </citation>
    <scope>NUCLEOTIDE SEQUENCE</scope>
    <source>
        <strain evidence="1">AZ414A</strain>
    </source>
</reference>
<name>A0A9N9BYB8_9GLOM</name>